<dbReference type="AlphaFoldDB" id="A0A176VE97"/>
<organism evidence="1 2">
    <name type="scientific">Marchantia polymorpha subsp. ruderalis</name>
    <dbReference type="NCBI Taxonomy" id="1480154"/>
    <lineage>
        <taxon>Eukaryota</taxon>
        <taxon>Viridiplantae</taxon>
        <taxon>Streptophyta</taxon>
        <taxon>Embryophyta</taxon>
        <taxon>Marchantiophyta</taxon>
        <taxon>Marchantiopsida</taxon>
        <taxon>Marchantiidae</taxon>
        <taxon>Marchantiales</taxon>
        <taxon>Marchantiaceae</taxon>
        <taxon>Marchantia</taxon>
    </lineage>
</organism>
<protein>
    <submittedName>
        <fullName evidence="1">Uncharacterized protein</fullName>
    </submittedName>
</protein>
<gene>
    <name evidence="1" type="ORF">AXG93_3507s1400</name>
</gene>
<dbReference type="Proteomes" id="UP000077202">
    <property type="component" value="Unassembled WGS sequence"/>
</dbReference>
<dbReference type="EMBL" id="LVLJ01003906">
    <property type="protein sequence ID" value="OAE19268.1"/>
    <property type="molecule type" value="Genomic_DNA"/>
</dbReference>
<reference evidence="1" key="1">
    <citation type="submission" date="2016-03" db="EMBL/GenBank/DDBJ databases">
        <title>Mechanisms controlling the formation of the plant cell surface in tip-growing cells are functionally conserved among land plants.</title>
        <authorList>
            <person name="Honkanen S."/>
            <person name="Jones V.A."/>
            <person name="Morieri G."/>
            <person name="Champion C."/>
            <person name="Hetherington A.J."/>
            <person name="Kelly S."/>
            <person name="Saint-Marcoux D."/>
            <person name="Proust H."/>
            <person name="Prescott H."/>
            <person name="Dolan L."/>
        </authorList>
    </citation>
    <scope>NUCLEOTIDE SEQUENCE [LARGE SCALE GENOMIC DNA]</scope>
    <source>
        <tissue evidence="1">Whole gametophyte</tissue>
    </source>
</reference>
<dbReference type="PANTHER" id="PTHR46366">
    <property type="entry name" value="PRO-APOPTOTIC SERINE PROTEASE NMA111"/>
    <property type="match status" value="1"/>
</dbReference>
<dbReference type="PANTHER" id="PTHR46366:SF1">
    <property type="entry name" value="PDZ DOMAIN-CONTAINING PROTEIN C1685.05"/>
    <property type="match status" value="1"/>
</dbReference>
<sequence length="107" mass="11697">MLCGAGGFELLGKLMEIQFLTVEMELLVNTDVRDGFGTTRIVNWAGCVIQNPHPAVRALRFLPRKVTGSMWQGGARALWGSVSSQMKYGDSSPEDHQFVGGLPVYPV</sequence>
<accession>A0A176VE97</accession>
<proteinExistence type="predicted"/>
<comment type="caution">
    <text evidence="1">The sequence shown here is derived from an EMBL/GenBank/DDBJ whole genome shotgun (WGS) entry which is preliminary data.</text>
</comment>
<evidence type="ECO:0000313" key="2">
    <source>
        <dbReference type="Proteomes" id="UP000077202"/>
    </source>
</evidence>
<evidence type="ECO:0000313" key="1">
    <source>
        <dbReference type="EMBL" id="OAE19268.1"/>
    </source>
</evidence>
<name>A0A176VE97_MARPO</name>
<keyword evidence="2" id="KW-1185">Reference proteome</keyword>